<gene>
    <name evidence="1" type="ORF">KUTeg_022458</name>
</gene>
<name>A0ABQ9E6H0_TEGGR</name>
<organism evidence="1 2">
    <name type="scientific">Tegillarca granosa</name>
    <name type="common">Malaysian cockle</name>
    <name type="synonym">Anadara granosa</name>
    <dbReference type="NCBI Taxonomy" id="220873"/>
    <lineage>
        <taxon>Eukaryota</taxon>
        <taxon>Metazoa</taxon>
        <taxon>Spiralia</taxon>
        <taxon>Lophotrochozoa</taxon>
        <taxon>Mollusca</taxon>
        <taxon>Bivalvia</taxon>
        <taxon>Autobranchia</taxon>
        <taxon>Pteriomorphia</taxon>
        <taxon>Arcoida</taxon>
        <taxon>Arcoidea</taxon>
        <taxon>Arcidae</taxon>
        <taxon>Tegillarca</taxon>
    </lineage>
</organism>
<evidence type="ECO:0000313" key="1">
    <source>
        <dbReference type="EMBL" id="KAJ8300939.1"/>
    </source>
</evidence>
<dbReference type="EMBL" id="JARBDR010000919">
    <property type="protein sequence ID" value="KAJ8300939.1"/>
    <property type="molecule type" value="Genomic_DNA"/>
</dbReference>
<accession>A0ABQ9E6H0</accession>
<dbReference type="Proteomes" id="UP001217089">
    <property type="component" value="Unassembled WGS sequence"/>
</dbReference>
<protein>
    <submittedName>
        <fullName evidence="1">Uncharacterized protein</fullName>
    </submittedName>
</protein>
<keyword evidence="2" id="KW-1185">Reference proteome</keyword>
<sequence>MKYHILHLDMRSKSQGASVAEWSKVTRLRVTSPLIYLVQIPLQDSSYCEKVCQLVAEGWWFSPSTSASTIPELTASK</sequence>
<comment type="caution">
    <text evidence="1">The sequence shown here is derived from an EMBL/GenBank/DDBJ whole genome shotgun (WGS) entry which is preliminary data.</text>
</comment>
<reference evidence="1 2" key="1">
    <citation type="submission" date="2022-12" db="EMBL/GenBank/DDBJ databases">
        <title>Chromosome-level genome of Tegillarca granosa.</title>
        <authorList>
            <person name="Kim J."/>
        </authorList>
    </citation>
    <scope>NUCLEOTIDE SEQUENCE [LARGE SCALE GENOMIC DNA]</scope>
    <source>
        <strain evidence="1">Teg-2019</strain>
        <tissue evidence="1">Adductor muscle</tissue>
    </source>
</reference>
<proteinExistence type="predicted"/>
<evidence type="ECO:0000313" key="2">
    <source>
        <dbReference type="Proteomes" id="UP001217089"/>
    </source>
</evidence>